<evidence type="ECO:0000313" key="7">
    <source>
        <dbReference type="Proteomes" id="UP000092574"/>
    </source>
</evidence>
<dbReference type="SMART" id="SM00829">
    <property type="entry name" value="PKS_ER"/>
    <property type="match status" value="1"/>
</dbReference>
<keyword evidence="1 4" id="KW-0479">Metal-binding</keyword>
<dbReference type="Pfam" id="PF08240">
    <property type="entry name" value="ADH_N"/>
    <property type="match status" value="1"/>
</dbReference>
<dbReference type="InterPro" id="IPR011032">
    <property type="entry name" value="GroES-like_sf"/>
</dbReference>
<protein>
    <recommendedName>
        <fullName evidence="5">Enoyl reductase (ER) domain-containing protein</fullName>
    </recommendedName>
</protein>
<dbReference type="SUPFAM" id="SSF51735">
    <property type="entry name" value="NAD(P)-binding Rossmann-fold domains"/>
    <property type="match status" value="1"/>
</dbReference>
<dbReference type="Gene3D" id="3.40.50.720">
    <property type="entry name" value="NAD(P)-binding Rossmann-like Domain"/>
    <property type="match status" value="1"/>
</dbReference>
<feature type="domain" description="Enoyl reductase (ER)" evidence="5">
    <location>
        <begin position="63"/>
        <end position="394"/>
    </location>
</feature>
<reference evidence="6" key="1">
    <citation type="submission" date="2017-04" db="EMBL/GenBank/DDBJ databases">
        <title>Complete Genome Sequences of Twelve Strains of a Stable Defined Moderately Diverse Mouse Microbiota 2 (sDMDMm2).</title>
        <authorList>
            <person name="Uchimura Y."/>
            <person name="Wyss M."/>
            <person name="Brugiroux S."/>
            <person name="Limenitakis J.P."/>
            <person name="Stecher B."/>
            <person name="McCoy K.D."/>
            <person name="Macpherson A.J."/>
        </authorList>
    </citation>
    <scope>NUCLEOTIDE SEQUENCE</scope>
    <source>
        <strain evidence="6">YL58</strain>
    </source>
</reference>
<dbReference type="InterPro" id="IPR002328">
    <property type="entry name" value="ADH_Zn_CS"/>
</dbReference>
<evidence type="ECO:0000313" key="6">
    <source>
        <dbReference type="EMBL" id="ANU77884.2"/>
    </source>
</evidence>
<dbReference type="STRING" id="1796616.A4V09_20395"/>
<gene>
    <name evidence="6" type="ORF">A4V09_20395</name>
</gene>
<keyword evidence="2 4" id="KW-0862">Zinc</keyword>
<dbReference type="KEGG" id="byl:A4V09_20395"/>
<dbReference type="Proteomes" id="UP000092574">
    <property type="component" value="Chromosome"/>
</dbReference>
<evidence type="ECO:0000256" key="3">
    <source>
        <dbReference type="ARBA" id="ARBA00023002"/>
    </source>
</evidence>
<name>A0A1C7IG59_9FIRM</name>
<dbReference type="SUPFAM" id="SSF50129">
    <property type="entry name" value="GroES-like"/>
    <property type="match status" value="1"/>
</dbReference>
<dbReference type="CDD" id="cd08261">
    <property type="entry name" value="Zn_ADH7"/>
    <property type="match status" value="1"/>
</dbReference>
<dbReference type="Pfam" id="PF00107">
    <property type="entry name" value="ADH_zinc_N"/>
    <property type="match status" value="1"/>
</dbReference>
<dbReference type="GO" id="GO:0016491">
    <property type="term" value="F:oxidoreductase activity"/>
    <property type="evidence" value="ECO:0007669"/>
    <property type="project" value="UniProtKB-KW"/>
</dbReference>
<sequence>MPRQLIYQFIPFIHSISTCFLKHHENSSRQLIYQLRRKKRGVFSINFLFFKQKECSDQMKAIKVIEPFKVEIVDVPKPEIKNKDDVIVRITSGGICGSDIGIYNGTNSLATYPRLIGHEFGGIVTEVGQDVTAVKVGDKVAVDPVVSCGHCYACKIGRHNVCSTLEVMGVHRDGGFAEFVCAPESNIHKFHKDFDESFLGLVEPFTIGVEINRRGQITKGDKVLIMGSGPIGIAAMQVAKRNGAEVIMTDLVKERLDKALSMGADEVVLVSEENLEERLLKFTDGEGIPVIVDTVCIPSSFEQSVQLACPAGRMVVLGLKNVPSQITMADITKKELTIAGSRLNNNCFDEVIAGFEDGTLHPEQLMTKSYNYKDVMEALTMITEHPQDVLKLVLKFED</sequence>
<dbReference type="AlphaFoldDB" id="A0A1C7IG59"/>
<dbReference type="InterPro" id="IPR036291">
    <property type="entry name" value="NAD(P)-bd_dom_sf"/>
</dbReference>
<evidence type="ECO:0000259" key="5">
    <source>
        <dbReference type="SMART" id="SM00829"/>
    </source>
</evidence>
<dbReference type="Gene3D" id="3.90.180.10">
    <property type="entry name" value="Medium-chain alcohol dehydrogenases, catalytic domain"/>
    <property type="match status" value="1"/>
</dbReference>
<evidence type="ECO:0000256" key="1">
    <source>
        <dbReference type="ARBA" id="ARBA00022723"/>
    </source>
</evidence>
<accession>A0A1C7IG59</accession>
<organism evidence="6 7">
    <name type="scientific">Blautia pseudococcoides</name>
    <dbReference type="NCBI Taxonomy" id="1796616"/>
    <lineage>
        <taxon>Bacteria</taxon>
        <taxon>Bacillati</taxon>
        <taxon>Bacillota</taxon>
        <taxon>Clostridia</taxon>
        <taxon>Lachnospirales</taxon>
        <taxon>Lachnospiraceae</taxon>
        <taxon>Blautia</taxon>
    </lineage>
</organism>
<dbReference type="InterPro" id="IPR020843">
    <property type="entry name" value="ER"/>
</dbReference>
<dbReference type="InterPro" id="IPR013154">
    <property type="entry name" value="ADH-like_N"/>
</dbReference>
<dbReference type="EMBL" id="CP015405">
    <property type="protein sequence ID" value="ANU77884.2"/>
    <property type="molecule type" value="Genomic_DNA"/>
</dbReference>
<evidence type="ECO:0000256" key="2">
    <source>
        <dbReference type="ARBA" id="ARBA00022833"/>
    </source>
</evidence>
<dbReference type="InterPro" id="IPR050129">
    <property type="entry name" value="Zn_alcohol_dh"/>
</dbReference>
<comment type="cofactor">
    <cofactor evidence="4">
        <name>Zn(2+)</name>
        <dbReference type="ChEBI" id="CHEBI:29105"/>
    </cofactor>
</comment>
<dbReference type="GO" id="GO:0008270">
    <property type="term" value="F:zinc ion binding"/>
    <property type="evidence" value="ECO:0007669"/>
    <property type="project" value="InterPro"/>
</dbReference>
<dbReference type="OrthoDB" id="9777057at2"/>
<evidence type="ECO:0000256" key="4">
    <source>
        <dbReference type="RuleBase" id="RU361277"/>
    </source>
</evidence>
<keyword evidence="7" id="KW-1185">Reference proteome</keyword>
<keyword evidence="3" id="KW-0560">Oxidoreductase</keyword>
<dbReference type="InterPro" id="IPR013149">
    <property type="entry name" value="ADH-like_C"/>
</dbReference>
<comment type="similarity">
    <text evidence="4">Belongs to the zinc-containing alcohol dehydrogenase family.</text>
</comment>
<dbReference type="PANTHER" id="PTHR43401:SF2">
    <property type="entry name" value="L-THREONINE 3-DEHYDROGENASE"/>
    <property type="match status" value="1"/>
</dbReference>
<dbReference type="PROSITE" id="PS00059">
    <property type="entry name" value="ADH_ZINC"/>
    <property type="match status" value="1"/>
</dbReference>
<proteinExistence type="inferred from homology"/>
<dbReference type="PANTHER" id="PTHR43401">
    <property type="entry name" value="L-THREONINE 3-DEHYDROGENASE"/>
    <property type="match status" value="1"/>
</dbReference>